<feature type="region of interest" description="Disordered" evidence="1">
    <location>
        <begin position="226"/>
        <end position="247"/>
    </location>
</feature>
<dbReference type="EMBL" id="JAYGGQ010000004">
    <property type="protein sequence ID" value="MEA5454646.1"/>
    <property type="molecule type" value="Genomic_DNA"/>
</dbReference>
<dbReference type="InterPro" id="IPR011629">
    <property type="entry name" value="CobW-like_C"/>
</dbReference>
<dbReference type="PANTHER" id="PTHR13748">
    <property type="entry name" value="COBW-RELATED"/>
    <property type="match status" value="1"/>
</dbReference>
<dbReference type="RefSeq" id="WP_323278486.1">
    <property type="nucleotide sequence ID" value="NZ_JAYGGQ010000004.1"/>
</dbReference>
<dbReference type="PANTHER" id="PTHR13748:SF62">
    <property type="entry name" value="COBW DOMAIN-CONTAINING PROTEIN"/>
    <property type="match status" value="1"/>
</dbReference>
<dbReference type="Pfam" id="PF02492">
    <property type="entry name" value="cobW"/>
    <property type="match status" value="1"/>
</dbReference>
<comment type="caution">
    <text evidence="3">The sequence shown here is derived from an EMBL/GenBank/DDBJ whole genome shotgun (WGS) entry which is preliminary data.</text>
</comment>
<dbReference type="SUPFAM" id="SSF52540">
    <property type="entry name" value="P-loop containing nucleoside triphosphate hydrolases"/>
    <property type="match status" value="1"/>
</dbReference>
<accession>A0ABU5T586</accession>
<dbReference type="Pfam" id="PF07683">
    <property type="entry name" value="CobW_C"/>
    <property type="match status" value="1"/>
</dbReference>
<evidence type="ECO:0000256" key="1">
    <source>
        <dbReference type="SAM" id="MobiDB-lite"/>
    </source>
</evidence>
<dbReference type="InterPro" id="IPR027417">
    <property type="entry name" value="P-loop_NTPase"/>
</dbReference>
<feature type="domain" description="CobW C-terminal" evidence="2">
    <location>
        <begin position="242"/>
        <end position="328"/>
    </location>
</feature>
<protein>
    <submittedName>
        <fullName evidence="3">GTP-binding protein</fullName>
    </submittedName>
</protein>
<keyword evidence="4" id="KW-1185">Reference proteome</keyword>
<proteinExistence type="predicted"/>
<name>A0ABU5T586_9MICC</name>
<organism evidence="3 4">
    <name type="scientific">Sinomonas terricola</name>
    <dbReference type="NCBI Taxonomy" id="3110330"/>
    <lineage>
        <taxon>Bacteria</taxon>
        <taxon>Bacillati</taxon>
        <taxon>Actinomycetota</taxon>
        <taxon>Actinomycetes</taxon>
        <taxon>Micrococcales</taxon>
        <taxon>Micrococcaceae</taxon>
        <taxon>Sinomonas</taxon>
    </lineage>
</organism>
<dbReference type="Gene3D" id="3.40.50.300">
    <property type="entry name" value="P-loop containing nucleotide triphosphate hydrolases"/>
    <property type="match status" value="1"/>
</dbReference>
<sequence>MSVWAGERIPVIALTGYLGAGKTTLLNHLLRQPGARVGVVVNDFGDINVDAALVRGQIDEPASISGGCVCCLPDGGGLDEALRKLAHPRLALDVVIVEASGIAQPGSLARLIQYSGVERVRVGGVVDVVDAVEYFRTVDTGALVPARFSVASLVVLNKCDQLPDSDREETLSRIERRIRGANPDVHIVRTSLGRVDPSLVYDVASLEDPDDQLPIGALLRAAQSVDGHGSHRHGSHEHARAVSARSVGTADPGRVVDVLEAPPAGAYRLKGRIAVRTGRGVAVYVVNVVGRSIHVARAARSGEPASELVAVGLHLDEDDARPSLERALEPSAGVGQVGLARLRRLARASA</sequence>
<dbReference type="SMART" id="SM00833">
    <property type="entry name" value="CobW_C"/>
    <property type="match status" value="1"/>
</dbReference>
<reference evidence="3 4" key="1">
    <citation type="submission" date="2023-12" db="EMBL/GenBank/DDBJ databases">
        <title>Sinomonas terricola sp. nov, isolated from litchi orchard soil in Guangdong, PR China.</title>
        <authorList>
            <person name="Jiaxin W."/>
            <person name="Yang Z."/>
            <person name="Honghui Z."/>
        </authorList>
    </citation>
    <scope>NUCLEOTIDE SEQUENCE [LARGE SCALE GENOMIC DNA]</scope>
    <source>
        <strain evidence="3 4">JGH33</strain>
    </source>
</reference>
<dbReference type="Proteomes" id="UP001304769">
    <property type="component" value="Unassembled WGS sequence"/>
</dbReference>
<gene>
    <name evidence="3" type="ORF">SPF06_07935</name>
</gene>
<dbReference type="SUPFAM" id="SSF90002">
    <property type="entry name" value="Hypothetical protein YjiA, C-terminal domain"/>
    <property type="match status" value="1"/>
</dbReference>
<evidence type="ECO:0000259" key="2">
    <source>
        <dbReference type="SMART" id="SM00833"/>
    </source>
</evidence>
<dbReference type="InterPro" id="IPR003495">
    <property type="entry name" value="CobW/HypB/UreG_nucleotide-bd"/>
</dbReference>
<dbReference type="InterPro" id="IPR051316">
    <property type="entry name" value="Zinc-reg_GTPase_activator"/>
</dbReference>
<evidence type="ECO:0000313" key="3">
    <source>
        <dbReference type="EMBL" id="MEA5454646.1"/>
    </source>
</evidence>
<evidence type="ECO:0000313" key="4">
    <source>
        <dbReference type="Proteomes" id="UP001304769"/>
    </source>
</evidence>